<comment type="catalytic activity">
    <reaction evidence="3">
        <text>2 GTP = 3',3'-c-di-GMP + 2 diphosphate</text>
        <dbReference type="Rhea" id="RHEA:24898"/>
        <dbReference type="ChEBI" id="CHEBI:33019"/>
        <dbReference type="ChEBI" id="CHEBI:37565"/>
        <dbReference type="ChEBI" id="CHEBI:58805"/>
        <dbReference type="EC" id="2.7.7.65"/>
    </reaction>
</comment>
<proteinExistence type="predicted"/>
<dbReference type="EMBL" id="MCRI01000020">
    <property type="protein sequence ID" value="ODN66399.1"/>
    <property type="molecule type" value="Genomic_DNA"/>
</dbReference>
<sequence length="439" mass="49956">MQKLNALVVDASSEFRNKARALLSAAGFEADIAETGYQGLEYAQQTRYRLVCCSDDLPDIAGSEFCGQLRAINGYDYAAVLVMTESDNARVLKQALLAGATDIFSKHDESELGIYVQRLAQRETRQLSGRVLFIEDSRVLQTIIIDLLTDMGLDVDAYTFAEEAWEAFSGGDYDLVITDIMLEGSMSGITLVRKIRRLREDYGNVPIIATSGFDNVSRKIELFHLGVNDFVSKPIVREELRQRVFNHITSYQNFRELRAQQNSLCSLAMLDELTQLFNRHALREFAGKYLSEAYRFKRDLAMAVIDLDHFRAINEQYGFVRGDNLLAELGNWLKRHVRDVDMIARWSGEEFVLLLPGCDEQMASLLMQRMQKRLTRFNPASISITISVGVATLRHDKQDTLNSLFEMADRAMYQAKMAGRNCVRIYQAESELPIRETQE</sequence>
<accession>A0A1E3GQS5</accession>
<dbReference type="STRING" id="291169.A9E74_01872"/>
<comment type="caution">
    <text evidence="4">Lacks conserved residue(s) required for the propagation of feature annotation.</text>
</comment>
<feature type="modified residue" description="4-aspartylphosphate" evidence="4">
    <location>
        <position position="179"/>
    </location>
</feature>
<dbReference type="FunFam" id="3.30.70.270:FF:000001">
    <property type="entry name" value="Diguanylate cyclase domain protein"/>
    <property type="match status" value="1"/>
</dbReference>
<dbReference type="SUPFAM" id="SSF55073">
    <property type="entry name" value="Nucleotide cyclase"/>
    <property type="match status" value="1"/>
</dbReference>
<dbReference type="AlphaFoldDB" id="A0A1E3GQS5"/>
<dbReference type="InterPro" id="IPR029787">
    <property type="entry name" value="Nucleotide_cyclase"/>
</dbReference>
<dbReference type="PANTHER" id="PTHR45138">
    <property type="entry name" value="REGULATORY COMPONENTS OF SENSORY TRANSDUCTION SYSTEM"/>
    <property type="match status" value="1"/>
</dbReference>
<protein>
    <recommendedName>
        <fullName evidence="2">diguanylate cyclase</fullName>
        <ecNumber evidence="2">2.7.7.65</ecNumber>
    </recommendedName>
</protein>
<comment type="caution">
    <text evidence="7">The sequence shown here is derived from an EMBL/GenBank/DDBJ whole genome shotgun (WGS) entry which is preliminary data.</text>
</comment>
<dbReference type="Gene3D" id="3.40.50.2300">
    <property type="match status" value="2"/>
</dbReference>
<evidence type="ECO:0000259" key="6">
    <source>
        <dbReference type="PROSITE" id="PS50887"/>
    </source>
</evidence>
<feature type="domain" description="GGDEF" evidence="6">
    <location>
        <begin position="298"/>
        <end position="428"/>
    </location>
</feature>
<dbReference type="InterPro" id="IPR001789">
    <property type="entry name" value="Sig_transdc_resp-reg_receiver"/>
</dbReference>
<evidence type="ECO:0000313" key="8">
    <source>
        <dbReference type="Proteomes" id="UP000094379"/>
    </source>
</evidence>
<reference evidence="7 8" key="1">
    <citation type="submission" date="2016-07" db="EMBL/GenBank/DDBJ databases">
        <title>Draft Genome Sequence of Methylophaga muralis Bur 1.</title>
        <authorList>
            <person name="Vasilenko O.V."/>
            <person name="Doronina N.V."/>
            <person name="Shmareva M.N."/>
            <person name="Tarlachkov S.V."/>
            <person name="Mustakhimov I."/>
            <person name="Trotsenko Y.A."/>
        </authorList>
    </citation>
    <scope>NUCLEOTIDE SEQUENCE [LARGE SCALE GENOMIC DNA]</scope>
    <source>
        <strain evidence="7 8">Bur 1</strain>
    </source>
</reference>
<dbReference type="CDD" id="cd00156">
    <property type="entry name" value="REC"/>
    <property type="match status" value="2"/>
</dbReference>
<dbReference type="Gene3D" id="3.30.70.270">
    <property type="match status" value="1"/>
</dbReference>
<dbReference type="PANTHER" id="PTHR45138:SF9">
    <property type="entry name" value="DIGUANYLATE CYCLASE DGCM-RELATED"/>
    <property type="match status" value="1"/>
</dbReference>
<dbReference type="GO" id="GO:0052621">
    <property type="term" value="F:diguanylate cyclase activity"/>
    <property type="evidence" value="ECO:0007669"/>
    <property type="project" value="UniProtKB-EC"/>
</dbReference>
<evidence type="ECO:0000313" key="7">
    <source>
        <dbReference type="EMBL" id="ODN66399.1"/>
    </source>
</evidence>
<feature type="domain" description="Response regulatory" evidence="5">
    <location>
        <begin position="5"/>
        <end position="121"/>
    </location>
</feature>
<dbReference type="InterPro" id="IPR000160">
    <property type="entry name" value="GGDEF_dom"/>
</dbReference>
<evidence type="ECO:0000256" key="4">
    <source>
        <dbReference type="PROSITE-ProRule" id="PRU00169"/>
    </source>
</evidence>
<dbReference type="PATRIC" id="fig|291169.3.peg.1882"/>
<dbReference type="SUPFAM" id="SSF52172">
    <property type="entry name" value="CheY-like"/>
    <property type="match status" value="2"/>
</dbReference>
<keyword evidence="4" id="KW-0597">Phosphoprotein</keyword>
<dbReference type="NCBIfam" id="TIGR00254">
    <property type="entry name" value="GGDEF"/>
    <property type="match status" value="1"/>
</dbReference>
<keyword evidence="8" id="KW-1185">Reference proteome</keyword>
<dbReference type="SMART" id="SM00267">
    <property type="entry name" value="GGDEF"/>
    <property type="match status" value="1"/>
</dbReference>
<feature type="domain" description="Response regulatory" evidence="5">
    <location>
        <begin position="130"/>
        <end position="248"/>
    </location>
</feature>
<name>A0A1E3GQS5_9GAMM</name>
<dbReference type="Pfam" id="PF00990">
    <property type="entry name" value="GGDEF"/>
    <property type="match status" value="1"/>
</dbReference>
<evidence type="ECO:0000256" key="2">
    <source>
        <dbReference type="ARBA" id="ARBA00012528"/>
    </source>
</evidence>
<evidence type="ECO:0000256" key="1">
    <source>
        <dbReference type="ARBA" id="ARBA00001946"/>
    </source>
</evidence>
<organism evidence="7 8">
    <name type="scientific">Methylophaga muralis</name>
    <dbReference type="NCBI Taxonomy" id="291169"/>
    <lineage>
        <taxon>Bacteria</taxon>
        <taxon>Pseudomonadati</taxon>
        <taxon>Pseudomonadota</taxon>
        <taxon>Gammaproteobacteria</taxon>
        <taxon>Thiotrichales</taxon>
        <taxon>Piscirickettsiaceae</taxon>
        <taxon>Methylophaga</taxon>
    </lineage>
</organism>
<evidence type="ECO:0000256" key="3">
    <source>
        <dbReference type="ARBA" id="ARBA00034247"/>
    </source>
</evidence>
<dbReference type="RefSeq" id="WP_069296302.1">
    <property type="nucleotide sequence ID" value="NZ_MCRI01000020.1"/>
</dbReference>
<dbReference type="InterPro" id="IPR050469">
    <property type="entry name" value="Diguanylate_Cyclase"/>
</dbReference>
<comment type="cofactor">
    <cofactor evidence="1">
        <name>Mg(2+)</name>
        <dbReference type="ChEBI" id="CHEBI:18420"/>
    </cofactor>
</comment>
<evidence type="ECO:0000259" key="5">
    <source>
        <dbReference type="PROSITE" id="PS50110"/>
    </source>
</evidence>
<dbReference type="Pfam" id="PF00072">
    <property type="entry name" value="Response_reg"/>
    <property type="match status" value="2"/>
</dbReference>
<dbReference type="InterPro" id="IPR011006">
    <property type="entry name" value="CheY-like_superfamily"/>
</dbReference>
<dbReference type="PROSITE" id="PS50887">
    <property type="entry name" value="GGDEF"/>
    <property type="match status" value="1"/>
</dbReference>
<gene>
    <name evidence="7" type="primary">pleD_10</name>
    <name evidence="7" type="ORF">A9E74_01872</name>
</gene>
<dbReference type="EC" id="2.7.7.65" evidence="2"/>
<dbReference type="Proteomes" id="UP000094379">
    <property type="component" value="Unassembled WGS sequence"/>
</dbReference>
<dbReference type="SMART" id="SM00448">
    <property type="entry name" value="REC"/>
    <property type="match status" value="2"/>
</dbReference>
<dbReference type="CDD" id="cd01949">
    <property type="entry name" value="GGDEF"/>
    <property type="match status" value="1"/>
</dbReference>
<dbReference type="InterPro" id="IPR043128">
    <property type="entry name" value="Rev_trsase/Diguanyl_cyclase"/>
</dbReference>
<dbReference type="GO" id="GO:0000160">
    <property type="term" value="P:phosphorelay signal transduction system"/>
    <property type="evidence" value="ECO:0007669"/>
    <property type="project" value="InterPro"/>
</dbReference>
<dbReference type="PROSITE" id="PS50110">
    <property type="entry name" value="RESPONSE_REGULATORY"/>
    <property type="match status" value="2"/>
</dbReference>